<evidence type="ECO:0000313" key="2">
    <source>
        <dbReference type="Proteomes" id="UP000263993"/>
    </source>
</evidence>
<reference evidence="2" key="1">
    <citation type="submission" date="2018-08" db="EMBL/GenBank/DDBJ databases">
        <authorList>
            <person name="Kim S.-J."/>
            <person name="Jung G.-Y."/>
        </authorList>
    </citation>
    <scope>NUCLEOTIDE SEQUENCE [LARGE SCALE GENOMIC DNA]</scope>
    <source>
        <strain evidence="2">GY_H</strain>
    </source>
</reference>
<dbReference type="EMBL" id="QRGO01000002">
    <property type="protein sequence ID" value="RDV01813.1"/>
    <property type="molecule type" value="Genomic_DNA"/>
</dbReference>
<dbReference type="AlphaFoldDB" id="A0A371B2Y4"/>
<name>A0A371B2Y4_9BRAD</name>
<evidence type="ECO:0000313" key="1">
    <source>
        <dbReference type="EMBL" id="RDV01813.1"/>
    </source>
</evidence>
<keyword evidence="2" id="KW-1185">Reference proteome</keyword>
<gene>
    <name evidence="1" type="ORF">DXH78_14355</name>
</gene>
<comment type="caution">
    <text evidence="1">The sequence shown here is derived from an EMBL/GenBank/DDBJ whole genome shotgun (WGS) entry which is preliminary data.</text>
</comment>
<protein>
    <submittedName>
        <fullName evidence="1">Uncharacterized protein</fullName>
    </submittedName>
</protein>
<sequence length="67" mass="7584">MNPHARSGIDILRQSPRYRPANTCAQCGEALYLPEYSEWLDAGYARHLWQCDACGYAFETTVRFAAA</sequence>
<dbReference type="OrthoDB" id="8237865at2"/>
<dbReference type="Proteomes" id="UP000263993">
    <property type="component" value="Unassembled WGS sequence"/>
</dbReference>
<accession>A0A371B2Y4</accession>
<dbReference type="RefSeq" id="WP_115517936.1">
    <property type="nucleotide sequence ID" value="NZ_QRGO01000002.1"/>
</dbReference>
<organism evidence="1 2">
    <name type="scientific">Undibacter mobilis</name>
    <dbReference type="NCBI Taxonomy" id="2292256"/>
    <lineage>
        <taxon>Bacteria</taxon>
        <taxon>Pseudomonadati</taxon>
        <taxon>Pseudomonadota</taxon>
        <taxon>Alphaproteobacteria</taxon>
        <taxon>Hyphomicrobiales</taxon>
        <taxon>Nitrobacteraceae</taxon>
        <taxon>Undibacter</taxon>
    </lineage>
</organism>
<proteinExistence type="predicted"/>